<evidence type="ECO:0000313" key="2">
    <source>
        <dbReference type="Proteomes" id="UP001170379"/>
    </source>
</evidence>
<gene>
    <name evidence="1" type="ORF">C7K25_10360</name>
</gene>
<dbReference type="RefSeq" id="WP_026937114.1">
    <property type="nucleotide sequence ID" value="NZ_CP028426.1"/>
</dbReference>
<dbReference type="EMBL" id="PXVD01000016">
    <property type="protein sequence ID" value="MDJ1371764.1"/>
    <property type="molecule type" value="Genomic_DNA"/>
</dbReference>
<accession>A0ABT7C9D8</accession>
<proteinExistence type="predicted"/>
<sequence>MVGKSLQAVAYGDKVQTSRSHSLPFHVEQAEAVDELEQALKGWAKEAFRVLPLNLKDDLPDVDSGQGAVEYMRHRLDDLVGLPFIAEIHDELIPLIRAGLKRTGQERMPLEALDAMCPICLERTTQVDWVGDDSDPQLLVTCKKCRLVIDGGTNGNHN</sequence>
<reference evidence="1" key="2">
    <citation type="journal article" date="2022" name="Sci. Rep.">
        <title>In silico prediction of the enzymes involved in the degradation of the herbicide molinate by Gulosibacter molinativorax ON4T.</title>
        <authorList>
            <person name="Lopes A.R."/>
            <person name="Bunin E."/>
            <person name="Viana A.T."/>
            <person name="Froufe H."/>
            <person name="Munoz-Merida A."/>
            <person name="Pinho D."/>
            <person name="Figueiredo J."/>
            <person name="Barroso C."/>
            <person name="Vaz-Moreira I."/>
            <person name="Bellanger X."/>
            <person name="Egas C."/>
            <person name="Nunes O.C."/>
        </authorList>
    </citation>
    <scope>NUCLEOTIDE SEQUENCE</scope>
    <source>
        <strain evidence="1">ON4</strain>
    </source>
</reference>
<reference evidence="1" key="1">
    <citation type="submission" date="2018-03" db="EMBL/GenBank/DDBJ databases">
        <authorList>
            <person name="Nunes O.C."/>
            <person name="Lopes A.R."/>
            <person name="Froufe H."/>
            <person name="Munoz-Merida A."/>
            <person name="Barroso C."/>
            <person name="Egas C."/>
        </authorList>
    </citation>
    <scope>NUCLEOTIDE SEQUENCE</scope>
    <source>
        <strain evidence="1">ON4</strain>
    </source>
</reference>
<dbReference type="Proteomes" id="UP001170379">
    <property type="component" value="Unassembled WGS sequence"/>
</dbReference>
<evidence type="ECO:0000313" key="1">
    <source>
        <dbReference type="EMBL" id="MDJ1371764.1"/>
    </source>
</evidence>
<keyword evidence="2" id="KW-1185">Reference proteome</keyword>
<protein>
    <submittedName>
        <fullName evidence="1">Uncharacterized protein</fullName>
    </submittedName>
</protein>
<name>A0ABT7C9D8_9MICO</name>
<organism evidence="1 2">
    <name type="scientific">Gulosibacter molinativorax</name>
    <dbReference type="NCBI Taxonomy" id="256821"/>
    <lineage>
        <taxon>Bacteria</taxon>
        <taxon>Bacillati</taxon>
        <taxon>Actinomycetota</taxon>
        <taxon>Actinomycetes</taxon>
        <taxon>Micrococcales</taxon>
        <taxon>Microbacteriaceae</taxon>
        <taxon>Gulosibacter</taxon>
    </lineage>
</organism>
<comment type="caution">
    <text evidence="1">The sequence shown here is derived from an EMBL/GenBank/DDBJ whole genome shotgun (WGS) entry which is preliminary data.</text>
</comment>